<sequence>MKKHTLLSDIAVFLLIFFLFIVPPFFVSMDKNTSPLFNGWGFPWYQTLLAVLCIVILFFYYEKQNKKTLIIAPVLITYGMLFSVSLFCRFLSEFLKSKGIDSGMYEAGIVLKPDSFIKWMNCLILFLTGAFYEEVLYRFYFIDMLFSLITRKKVFRFSRLLCEIAGLVIFACAHFYMGWIAVLNAAIAHIFLRRCYLHTGKLWPCVVSHFIYNVVSLILL</sequence>
<organism evidence="3 4">
    <name type="scientific">Treponema bryantii</name>
    <dbReference type="NCBI Taxonomy" id="163"/>
    <lineage>
        <taxon>Bacteria</taxon>
        <taxon>Pseudomonadati</taxon>
        <taxon>Spirochaetota</taxon>
        <taxon>Spirochaetia</taxon>
        <taxon>Spirochaetales</taxon>
        <taxon>Treponemataceae</taxon>
        <taxon>Treponema</taxon>
    </lineage>
</organism>
<name>A0A1H9B5F4_9SPIR</name>
<dbReference type="RefSeq" id="WP_083379645.1">
    <property type="nucleotide sequence ID" value="NZ_FOFU01000001.1"/>
</dbReference>
<keyword evidence="4" id="KW-1185">Reference proteome</keyword>
<evidence type="ECO:0000259" key="2">
    <source>
        <dbReference type="Pfam" id="PF02517"/>
    </source>
</evidence>
<accession>A0A1H9B5F4</accession>
<evidence type="ECO:0000256" key="1">
    <source>
        <dbReference type="SAM" id="Phobius"/>
    </source>
</evidence>
<feature type="transmembrane region" description="Helical" evidence="1">
    <location>
        <begin position="160"/>
        <end position="181"/>
    </location>
</feature>
<dbReference type="GO" id="GO:0080120">
    <property type="term" value="P:CAAX-box protein maturation"/>
    <property type="evidence" value="ECO:0007669"/>
    <property type="project" value="UniProtKB-ARBA"/>
</dbReference>
<feature type="transmembrane region" description="Helical" evidence="1">
    <location>
        <begin position="68"/>
        <end position="92"/>
    </location>
</feature>
<dbReference type="Pfam" id="PF02517">
    <property type="entry name" value="Rce1-like"/>
    <property type="match status" value="1"/>
</dbReference>
<gene>
    <name evidence="3" type="ORF">SAMN04487977_101581</name>
</gene>
<dbReference type="GO" id="GO:0006508">
    <property type="term" value="P:proteolysis"/>
    <property type="evidence" value="ECO:0007669"/>
    <property type="project" value="UniProtKB-KW"/>
</dbReference>
<evidence type="ECO:0000313" key="3">
    <source>
        <dbReference type="EMBL" id="SEP84085.1"/>
    </source>
</evidence>
<dbReference type="InterPro" id="IPR003675">
    <property type="entry name" value="Rce1/LyrA-like_dom"/>
</dbReference>
<dbReference type="OrthoDB" id="360700at2"/>
<keyword evidence="1" id="KW-0472">Membrane</keyword>
<feature type="transmembrane region" description="Helical" evidence="1">
    <location>
        <begin position="116"/>
        <end position="140"/>
    </location>
</feature>
<keyword evidence="1" id="KW-0812">Transmembrane</keyword>
<keyword evidence="1" id="KW-1133">Transmembrane helix</keyword>
<evidence type="ECO:0000313" key="4">
    <source>
        <dbReference type="Proteomes" id="UP000182360"/>
    </source>
</evidence>
<keyword evidence="3" id="KW-0645">Protease</keyword>
<feature type="domain" description="CAAX prenyl protease 2/Lysostaphin resistance protein A-like" evidence="2">
    <location>
        <begin position="119"/>
        <end position="215"/>
    </location>
</feature>
<proteinExistence type="predicted"/>
<feature type="transmembrane region" description="Helical" evidence="1">
    <location>
        <begin position="42"/>
        <end position="61"/>
    </location>
</feature>
<dbReference type="GO" id="GO:0004175">
    <property type="term" value="F:endopeptidase activity"/>
    <property type="evidence" value="ECO:0007669"/>
    <property type="project" value="UniProtKB-ARBA"/>
</dbReference>
<feature type="transmembrane region" description="Helical" evidence="1">
    <location>
        <begin position="7"/>
        <end position="27"/>
    </location>
</feature>
<reference evidence="3 4" key="1">
    <citation type="submission" date="2016-10" db="EMBL/GenBank/DDBJ databases">
        <authorList>
            <person name="de Groot N.N."/>
        </authorList>
    </citation>
    <scope>NUCLEOTIDE SEQUENCE [LARGE SCALE GENOMIC DNA]</scope>
    <source>
        <strain evidence="3 4">B25</strain>
    </source>
</reference>
<keyword evidence="3" id="KW-0378">Hydrolase</keyword>
<protein>
    <submittedName>
        <fullName evidence="3">CAAX protease self-immunity</fullName>
    </submittedName>
</protein>
<dbReference type="EMBL" id="FOFU01000001">
    <property type="protein sequence ID" value="SEP84085.1"/>
    <property type="molecule type" value="Genomic_DNA"/>
</dbReference>
<dbReference type="AlphaFoldDB" id="A0A1H9B5F4"/>
<dbReference type="Proteomes" id="UP000182360">
    <property type="component" value="Unassembled WGS sequence"/>
</dbReference>